<name>A0A7J6WWM7_THATH</name>
<evidence type="ECO:0000313" key="1">
    <source>
        <dbReference type="EMBL" id="KAF5201834.1"/>
    </source>
</evidence>
<dbReference type="EMBL" id="JABWDY010008905">
    <property type="protein sequence ID" value="KAF5201834.1"/>
    <property type="molecule type" value="Genomic_DNA"/>
</dbReference>
<sequence>MSLQKVTYITEHSIRLSGSPSMMLKNRLVKKDAAMVTLEKNHERKLLEGLIDGLRKELINEKRLLWEVIAVMLADTVEGYIKEEKRLISDFKRLCGSQCVHHALSGMDNDIVH</sequence>
<protein>
    <submittedName>
        <fullName evidence="1">Uncharacterized protein</fullName>
    </submittedName>
</protein>
<proteinExistence type="predicted"/>
<dbReference type="AlphaFoldDB" id="A0A7J6WWM7"/>
<gene>
    <name evidence="1" type="ORF">FRX31_008579</name>
</gene>
<evidence type="ECO:0000313" key="2">
    <source>
        <dbReference type="Proteomes" id="UP000554482"/>
    </source>
</evidence>
<organism evidence="1 2">
    <name type="scientific">Thalictrum thalictroides</name>
    <name type="common">Rue-anemone</name>
    <name type="synonym">Anemone thalictroides</name>
    <dbReference type="NCBI Taxonomy" id="46969"/>
    <lineage>
        <taxon>Eukaryota</taxon>
        <taxon>Viridiplantae</taxon>
        <taxon>Streptophyta</taxon>
        <taxon>Embryophyta</taxon>
        <taxon>Tracheophyta</taxon>
        <taxon>Spermatophyta</taxon>
        <taxon>Magnoliopsida</taxon>
        <taxon>Ranunculales</taxon>
        <taxon>Ranunculaceae</taxon>
        <taxon>Thalictroideae</taxon>
        <taxon>Thalictrum</taxon>
    </lineage>
</organism>
<dbReference type="OrthoDB" id="10266364at2759"/>
<reference evidence="1 2" key="1">
    <citation type="submission" date="2020-06" db="EMBL/GenBank/DDBJ databases">
        <title>Transcriptomic and genomic resources for Thalictrum thalictroides and T. hernandezii: Facilitating candidate gene discovery in an emerging model plant lineage.</title>
        <authorList>
            <person name="Arias T."/>
            <person name="Riano-Pachon D.M."/>
            <person name="Di Stilio V.S."/>
        </authorList>
    </citation>
    <scope>NUCLEOTIDE SEQUENCE [LARGE SCALE GENOMIC DNA]</scope>
    <source>
        <strain evidence="2">cv. WT478/WT964</strain>
        <tissue evidence="1">Leaves</tissue>
    </source>
</reference>
<keyword evidence="2" id="KW-1185">Reference proteome</keyword>
<dbReference type="Proteomes" id="UP000554482">
    <property type="component" value="Unassembled WGS sequence"/>
</dbReference>
<accession>A0A7J6WWM7</accession>
<comment type="caution">
    <text evidence="1">The sequence shown here is derived from an EMBL/GenBank/DDBJ whole genome shotgun (WGS) entry which is preliminary data.</text>
</comment>